<dbReference type="EMBL" id="JH993101">
    <property type="protein sequence ID" value="EKX34892.1"/>
    <property type="molecule type" value="Genomic_DNA"/>
</dbReference>
<reference evidence="1 3" key="1">
    <citation type="journal article" date="2012" name="Nature">
        <title>Algal genomes reveal evolutionary mosaicism and the fate of nucleomorphs.</title>
        <authorList>
            <consortium name="DOE Joint Genome Institute"/>
            <person name="Curtis B.A."/>
            <person name="Tanifuji G."/>
            <person name="Burki F."/>
            <person name="Gruber A."/>
            <person name="Irimia M."/>
            <person name="Maruyama S."/>
            <person name="Arias M.C."/>
            <person name="Ball S.G."/>
            <person name="Gile G.H."/>
            <person name="Hirakawa Y."/>
            <person name="Hopkins J.F."/>
            <person name="Kuo A."/>
            <person name="Rensing S.A."/>
            <person name="Schmutz J."/>
            <person name="Symeonidi A."/>
            <person name="Elias M."/>
            <person name="Eveleigh R.J."/>
            <person name="Herman E.K."/>
            <person name="Klute M.J."/>
            <person name="Nakayama T."/>
            <person name="Obornik M."/>
            <person name="Reyes-Prieto A."/>
            <person name="Armbrust E.V."/>
            <person name="Aves S.J."/>
            <person name="Beiko R.G."/>
            <person name="Coutinho P."/>
            <person name="Dacks J.B."/>
            <person name="Durnford D.G."/>
            <person name="Fast N.M."/>
            <person name="Green B.R."/>
            <person name="Grisdale C.J."/>
            <person name="Hempel F."/>
            <person name="Henrissat B."/>
            <person name="Hoppner M.P."/>
            <person name="Ishida K."/>
            <person name="Kim E."/>
            <person name="Koreny L."/>
            <person name="Kroth P.G."/>
            <person name="Liu Y."/>
            <person name="Malik S.B."/>
            <person name="Maier U.G."/>
            <person name="McRose D."/>
            <person name="Mock T."/>
            <person name="Neilson J.A."/>
            <person name="Onodera N.T."/>
            <person name="Poole A.M."/>
            <person name="Pritham E.J."/>
            <person name="Richards T.A."/>
            <person name="Rocap G."/>
            <person name="Roy S.W."/>
            <person name="Sarai C."/>
            <person name="Schaack S."/>
            <person name="Shirato S."/>
            <person name="Slamovits C.H."/>
            <person name="Spencer D.F."/>
            <person name="Suzuki S."/>
            <person name="Worden A.Z."/>
            <person name="Zauner S."/>
            <person name="Barry K."/>
            <person name="Bell C."/>
            <person name="Bharti A.K."/>
            <person name="Crow J.A."/>
            <person name="Grimwood J."/>
            <person name="Kramer R."/>
            <person name="Lindquist E."/>
            <person name="Lucas S."/>
            <person name="Salamov A."/>
            <person name="McFadden G.I."/>
            <person name="Lane C.E."/>
            <person name="Keeling P.J."/>
            <person name="Gray M.W."/>
            <person name="Grigoriev I.V."/>
            <person name="Archibald J.M."/>
        </authorList>
    </citation>
    <scope>NUCLEOTIDE SEQUENCE</scope>
    <source>
        <strain evidence="1 3">CCMP2712</strain>
    </source>
</reference>
<dbReference type="AlphaFoldDB" id="L1IFQ0"/>
<dbReference type="PaxDb" id="55529-EKX34892"/>
<dbReference type="KEGG" id="gtt:GUITHDRAFT_118933"/>
<dbReference type="Proteomes" id="UP000011087">
    <property type="component" value="Unassembled WGS sequence"/>
</dbReference>
<evidence type="ECO:0000313" key="1">
    <source>
        <dbReference type="EMBL" id="EKX34892.1"/>
    </source>
</evidence>
<sequence length="188" mass="21920">MFLQYHTAFYTVIITDNEKITGVVTCTGKEMCMSDSERFGHINVICKNSLPVDTCFAIVRDIIENLPLQDIRQKYGYLDGSLLDCFVTNNYEKIRAFYAGLTDRSYETIESYYNRLLEKETLIRQNCKHLVNELNQRRHIDNIGELQYASRFVSHEVYGHMALYQNFVNSCNMDFSDLPLSESCWSLT</sequence>
<organism evidence="1">
    <name type="scientific">Guillardia theta (strain CCMP2712)</name>
    <name type="common">Cryptophyte</name>
    <dbReference type="NCBI Taxonomy" id="905079"/>
    <lineage>
        <taxon>Eukaryota</taxon>
        <taxon>Cryptophyceae</taxon>
        <taxon>Pyrenomonadales</taxon>
        <taxon>Geminigeraceae</taxon>
        <taxon>Guillardia</taxon>
    </lineage>
</organism>
<evidence type="ECO:0000313" key="3">
    <source>
        <dbReference type="Proteomes" id="UP000011087"/>
    </source>
</evidence>
<accession>L1IFQ0</accession>
<evidence type="ECO:0000313" key="2">
    <source>
        <dbReference type="EnsemblProtists" id="EKX34892"/>
    </source>
</evidence>
<proteinExistence type="predicted"/>
<dbReference type="GeneID" id="17291647"/>
<name>L1IFQ0_GUITC</name>
<gene>
    <name evidence="1" type="ORF">GUITHDRAFT_118933</name>
</gene>
<reference evidence="3" key="2">
    <citation type="submission" date="2012-11" db="EMBL/GenBank/DDBJ databases">
        <authorList>
            <person name="Kuo A."/>
            <person name="Curtis B.A."/>
            <person name="Tanifuji G."/>
            <person name="Burki F."/>
            <person name="Gruber A."/>
            <person name="Irimia M."/>
            <person name="Maruyama S."/>
            <person name="Arias M.C."/>
            <person name="Ball S.G."/>
            <person name="Gile G.H."/>
            <person name="Hirakawa Y."/>
            <person name="Hopkins J.F."/>
            <person name="Rensing S.A."/>
            <person name="Schmutz J."/>
            <person name="Symeonidi A."/>
            <person name="Elias M."/>
            <person name="Eveleigh R.J."/>
            <person name="Herman E.K."/>
            <person name="Klute M.J."/>
            <person name="Nakayama T."/>
            <person name="Obornik M."/>
            <person name="Reyes-Prieto A."/>
            <person name="Armbrust E.V."/>
            <person name="Aves S.J."/>
            <person name="Beiko R.G."/>
            <person name="Coutinho P."/>
            <person name="Dacks J.B."/>
            <person name="Durnford D.G."/>
            <person name="Fast N.M."/>
            <person name="Green B.R."/>
            <person name="Grisdale C."/>
            <person name="Hempe F."/>
            <person name="Henrissat B."/>
            <person name="Hoppner M.P."/>
            <person name="Ishida K.-I."/>
            <person name="Kim E."/>
            <person name="Koreny L."/>
            <person name="Kroth P.G."/>
            <person name="Liu Y."/>
            <person name="Malik S.-B."/>
            <person name="Maier U.G."/>
            <person name="McRose D."/>
            <person name="Mock T."/>
            <person name="Neilson J.A."/>
            <person name="Onodera N.T."/>
            <person name="Poole A.M."/>
            <person name="Pritham E.J."/>
            <person name="Richards T.A."/>
            <person name="Rocap G."/>
            <person name="Roy S.W."/>
            <person name="Sarai C."/>
            <person name="Schaack S."/>
            <person name="Shirato S."/>
            <person name="Slamovits C.H."/>
            <person name="Spencer D.F."/>
            <person name="Suzuki S."/>
            <person name="Worden A.Z."/>
            <person name="Zauner S."/>
            <person name="Barry K."/>
            <person name="Bell C."/>
            <person name="Bharti A.K."/>
            <person name="Crow J.A."/>
            <person name="Grimwood J."/>
            <person name="Kramer R."/>
            <person name="Lindquist E."/>
            <person name="Lucas S."/>
            <person name="Salamov A."/>
            <person name="McFadden G.I."/>
            <person name="Lane C.E."/>
            <person name="Keeling P.J."/>
            <person name="Gray M.W."/>
            <person name="Grigoriev I.V."/>
            <person name="Archibald J.M."/>
        </authorList>
    </citation>
    <scope>NUCLEOTIDE SEQUENCE</scope>
    <source>
        <strain evidence="3">CCMP2712</strain>
    </source>
</reference>
<dbReference type="HOGENOM" id="CLU_1443540_0_0_1"/>
<protein>
    <submittedName>
        <fullName evidence="1 2">Uncharacterized protein</fullName>
    </submittedName>
</protein>
<dbReference type="RefSeq" id="XP_005821872.1">
    <property type="nucleotide sequence ID" value="XM_005821815.1"/>
</dbReference>
<reference evidence="2" key="3">
    <citation type="submission" date="2015-06" db="UniProtKB">
        <authorList>
            <consortium name="EnsemblProtists"/>
        </authorList>
    </citation>
    <scope>IDENTIFICATION</scope>
</reference>
<dbReference type="EnsemblProtists" id="EKX34892">
    <property type="protein sequence ID" value="EKX34892"/>
    <property type="gene ID" value="GUITHDRAFT_118933"/>
</dbReference>
<keyword evidence="3" id="KW-1185">Reference proteome</keyword>